<evidence type="ECO:0000313" key="3">
    <source>
        <dbReference type="Proteomes" id="UP000574067"/>
    </source>
</evidence>
<keyword evidence="3" id="KW-1185">Reference proteome</keyword>
<keyword evidence="1" id="KW-0812">Transmembrane</keyword>
<sequence>MTARHPPPAPGFFAGLRTGLAPLALWAAHFAFCYVATAVGCTALLQGGGITPQTLRAVLALGTTVALAGGAGLLWRACRPAARRGGDLLPVLRRTGALLALVGMAWTGLPLALLPVCGR</sequence>
<dbReference type="RefSeq" id="WP_169161487.1">
    <property type="nucleotide sequence ID" value="NZ_JABBFW010000011.1"/>
</dbReference>
<feature type="transmembrane region" description="Helical" evidence="1">
    <location>
        <begin position="57"/>
        <end position="77"/>
    </location>
</feature>
<reference evidence="2 3" key="1">
    <citation type="submission" date="2020-04" db="EMBL/GenBank/DDBJ databases">
        <title>Azohydromonas sp. isolated from soil.</title>
        <authorList>
            <person name="Dahal R.H."/>
        </authorList>
    </citation>
    <scope>NUCLEOTIDE SEQUENCE [LARGE SCALE GENOMIC DNA]</scope>
    <source>
        <strain evidence="2 3">G-1-1-14</strain>
    </source>
</reference>
<dbReference type="AlphaFoldDB" id="A0A848FEK4"/>
<gene>
    <name evidence="2" type="ORF">HHL10_16480</name>
</gene>
<protein>
    <submittedName>
        <fullName evidence="2">Uncharacterized protein</fullName>
    </submittedName>
</protein>
<feature type="transmembrane region" description="Helical" evidence="1">
    <location>
        <begin position="97"/>
        <end position="117"/>
    </location>
</feature>
<keyword evidence="1" id="KW-0472">Membrane</keyword>
<proteinExistence type="predicted"/>
<organism evidence="2 3">
    <name type="scientific">Azohydromonas caseinilytica</name>
    <dbReference type="NCBI Taxonomy" id="2728836"/>
    <lineage>
        <taxon>Bacteria</taxon>
        <taxon>Pseudomonadati</taxon>
        <taxon>Pseudomonadota</taxon>
        <taxon>Betaproteobacteria</taxon>
        <taxon>Burkholderiales</taxon>
        <taxon>Sphaerotilaceae</taxon>
        <taxon>Azohydromonas</taxon>
    </lineage>
</organism>
<dbReference type="EMBL" id="JABBFW010000011">
    <property type="protein sequence ID" value="NML16580.1"/>
    <property type="molecule type" value="Genomic_DNA"/>
</dbReference>
<feature type="transmembrane region" description="Helical" evidence="1">
    <location>
        <begin position="20"/>
        <end position="45"/>
    </location>
</feature>
<name>A0A848FEK4_9BURK</name>
<evidence type="ECO:0000256" key="1">
    <source>
        <dbReference type="SAM" id="Phobius"/>
    </source>
</evidence>
<keyword evidence="1" id="KW-1133">Transmembrane helix</keyword>
<accession>A0A848FEK4</accession>
<evidence type="ECO:0000313" key="2">
    <source>
        <dbReference type="EMBL" id="NML16580.1"/>
    </source>
</evidence>
<dbReference type="Proteomes" id="UP000574067">
    <property type="component" value="Unassembled WGS sequence"/>
</dbReference>
<comment type="caution">
    <text evidence="2">The sequence shown here is derived from an EMBL/GenBank/DDBJ whole genome shotgun (WGS) entry which is preliminary data.</text>
</comment>